<sequence>MKTASLGRTSRPLYVGMVLWAFLWGVQGAAQELYAPAPPPDAAFVRVVHAAQDLAEVTPEVGESTFDAIAFGSVTPYQVVSQGERTLLAGALEETLEVSAGRFYTVALTDEGALLLEDPTLDNSARALLTLYNLSDLAAVDLRTADGETEVIAGVAPGASASIDVNPITTAFGVFEADVPIATFDEVALQRGGVYSAFVFGPADAPSGLFEVNTTQTLE</sequence>
<dbReference type="Pfam" id="PF11182">
    <property type="entry name" value="AlgF"/>
    <property type="match status" value="1"/>
</dbReference>
<dbReference type="InterPro" id="IPR035422">
    <property type="entry name" value="AlgF"/>
</dbReference>
<dbReference type="AlphaFoldDB" id="D7CVM1"/>
<keyword evidence="6" id="KW-0574">Periplasm</keyword>
<reference evidence="8 9" key="2">
    <citation type="journal article" date="2011" name="Stand. Genomic Sci.">
        <title>Complete genome sequence of Truepera radiovictrix type strain (RQ-24).</title>
        <authorList>
            <person name="Ivanova N."/>
            <person name="Rohde C."/>
            <person name="Munk C."/>
            <person name="Nolan M."/>
            <person name="Lucas S."/>
            <person name="Del Rio T.G."/>
            <person name="Tice H."/>
            <person name="Deshpande S."/>
            <person name="Cheng J.F."/>
            <person name="Tapia R."/>
            <person name="Han C."/>
            <person name="Goodwin L."/>
            <person name="Pitluck S."/>
            <person name="Liolios K."/>
            <person name="Mavromatis K."/>
            <person name="Mikhailova N."/>
            <person name="Pati A."/>
            <person name="Chen A."/>
            <person name="Palaniappan K."/>
            <person name="Land M."/>
            <person name="Hauser L."/>
            <person name="Chang Y.J."/>
            <person name="Jeffries C.D."/>
            <person name="Brambilla E."/>
            <person name="Rohde M."/>
            <person name="Goker M."/>
            <person name="Tindall B.J."/>
            <person name="Woyke T."/>
            <person name="Bristow J."/>
            <person name="Eisen J.A."/>
            <person name="Markowitz V."/>
            <person name="Hugenholtz P."/>
            <person name="Kyrpides N.C."/>
            <person name="Klenk H.P."/>
            <person name="Lapidus A."/>
        </authorList>
    </citation>
    <scope>NUCLEOTIDE SEQUENCE [LARGE SCALE GENOMIC DNA]</scope>
    <source>
        <strain evidence="9">DSM 17093 / CIP 108686 / LMG 22925 / RQ-24</strain>
    </source>
</reference>
<dbReference type="EMBL" id="CP002049">
    <property type="protein sequence ID" value="ADI15932.1"/>
    <property type="molecule type" value="Genomic_DNA"/>
</dbReference>
<dbReference type="GO" id="GO:0042597">
    <property type="term" value="C:periplasmic space"/>
    <property type="evidence" value="ECO:0007669"/>
    <property type="project" value="UniProtKB-SubCell"/>
</dbReference>
<keyword evidence="9" id="KW-1185">Reference proteome</keyword>
<evidence type="ECO:0000313" key="9">
    <source>
        <dbReference type="Proteomes" id="UP000000379"/>
    </source>
</evidence>
<name>D7CVM1_TRURR</name>
<dbReference type="RefSeq" id="WP_013179291.1">
    <property type="nucleotide sequence ID" value="NC_014221.1"/>
</dbReference>
<organism evidence="8 9">
    <name type="scientific">Truepera radiovictrix (strain DSM 17093 / CIP 108686 / LMG 22925 / RQ-24)</name>
    <dbReference type="NCBI Taxonomy" id="649638"/>
    <lineage>
        <taxon>Bacteria</taxon>
        <taxon>Thermotogati</taxon>
        <taxon>Deinococcota</taxon>
        <taxon>Deinococci</taxon>
        <taxon>Trueperales</taxon>
        <taxon>Trueperaceae</taxon>
        <taxon>Truepera</taxon>
    </lineage>
</organism>
<comment type="pathway">
    <text evidence="2">Glycan biosynthesis; alginate biosynthesis.</text>
</comment>
<evidence type="ECO:0000256" key="3">
    <source>
        <dbReference type="ARBA" id="ARBA00010033"/>
    </source>
</evidence>
<dbReference type="UniPathway" id="UPA00286"/>
<dbReference type="GO" id="GO:0042121">
    <property type="term" value="P:alginic acid biosynthetic process"/>
    <property type="evidence" value="ECO:0007669"/>
    <property type="project" value="UniProtKB-UniPathway"/>
</dbReference>
<evidence type="ECO:0000256" key="4">
    <source>
        <dbReference type="ARBA" id="ARBA00013964"/>
    </source>
</evidence>
<evidence type="ECO:0000256" key="7">
    <source>
        <dbReference type="ARBA" id="ARBA00022841"/>
    </source>
</evidence>
<dbReference type="KEGG" id="tra:Trad_2831"/>
<evidence type="ECO:0000256" key="6">
    <source>
        <dbReference type="ARBA" id="ARBA00022764"/>
    </source>
</evidence>
<evidence type="ECO:0000256" key="1">
    <source>
        <dbReference type="ARBA" id="ARBA00004418"/>
    </source>
</evidence>
<keyword evidence="5" id="KW-0732">Signal</keyword>
<comment type="subcellular location">
    <subcellularLocation>
        <location evidence="1">Periplasm</location>
    </subcellularLocation>
</comment>
<proteinExistence type="inferred from homology"/>
<evidence type="ECO:0000256" key="5">
    <source>
        <dbReference type="ARBA" id="ARBA00022729"/>
    </source>
</evidence>
<evidence type="ECO:0000313" key="8">
    <source>
        <dbReference type="EMBL" id="ADI15932.1"/>
    </source>
</evidence>
<keyword evidence="7" id="KW-0016">Alginate biosynthesis</keyword>
<reference evidence="9" key="1">
    <citation type="submission" date="2010-05" db="EMBL/GenBank/DDBJ databases">
        <title>The complete genome of Truepera radiovictris DSM 17093.</title>
        <authorList>
            <consortium name="US DOE Joint Genome Institute (JGI-PGF)"/>
            <person name="Lucas S."/>
            <person name="Copeland A."/>
            <person name="Lapidus A."/>
            <person name="Glavina del Rio T."/>
            <person name="Dalin E."/>
            <person name="Tice H."/>
            <person name="Bruce D."/>
            <person name="Goodwin L."/>
            <person name="Pitluck S."/>
            <person name="Kyrpides N."/>
            <person name="Mavromatis K."/>
            <person name="Ovchinnikova G."/>
            <person name="Munk A.C."/>
            <person name="Detter J.C."/>
            <person name="Han C."/>
            <person name="Tapia R."/>
            <person name="Land M."/>
            <person name="Hauser L."/>
            <person name="Markowitz V."/>
            <person name="Cheng J.-F."/>
            <person name="Hugenholtz P."/>
            <person name="Woyke T."/>
            <person name="Wu D."/>
            <person name="Tindall B."/>
            <person name="Pomrenke H.G."/>
            <person name="Brambilla E."/>
            <person name="Klenk H.-P."/>
            <person name="Eisen J.A."/>
        </authorList>
    </citation>
    <scope>NUCLEOTIDE SEQUENCE [LARGE SCALE GENOMIC DNA]</scope>
    <source>
        <strain evidence="9">DSM 17093 / CIP 108686 / LMG 22925 / RQ-24</strain>
    </source>
</reference>
<dbReference type="STRING" id="649638.Trad_2831"/>
<comment type="similarity">
    <text evidence="3">Belongs to the AlgF family.</text>
</comment>
<protein>
    <recommendedName>
        <fullName evidence="4">Alginate biosynthesis protein AlgF</fullName>
    </recommendedName>
</protein>
<dbReference type="eggNOG" id="ENOG5032T05">
    <property type="taxonomic scope" value="Bacteria"/>
</dbReference>
<dbReference type="HOGENOM" id="CLU_112428_0_0_0"/>
<dbReference type="Proteomes" id="UP000000379">
    <property type="component" value="Chromosome"/>
</dbReference>
<accession>D7CVM1</accession>
<evidence type="ECO:0000256" key="2">
    <source>
        <dbReference type="ARBA" id="ARBA00005182"/>
    </source>
</evidence>
<gene>
    <name evidence="8" type="ordered locus">Trad_2831</name>
</gene>